<name>A0ABV9HVA7_9FLAO</name>
<dbReference type="RefSeq" id="WP_379978300.1">
    <property type="nucleotide sequence ID" value="NZ_JBHSFV010000004.1"/>
</dbReference>
<gene>
    <name evidence="2" type="ORF">ACFO3O_09165</name>
</gene>
<accession>A0ABV9HVA7</accession>
<dbReference type="Proteomes" id="UP001596043">
    <property type="component" value="Unassembled WGS sequence"/>
</dbReference>
<proteinExistence type="predicted"/>
<evidence type="ECO:0000259" key="1">
    <source>
        <dbReference type="Pfam" id="PF20280"/>
    </source>
</evidence>
<comment type="caution">
    <text evidence="2">The sequence shown here is derived from an EMBL/GenBank/DDBJ whole genome shotgun (WGS) entry which is preliminary data.</text>
</comment>
<dbReference type="EMBL" id="JBHSFV010000004">
    <property type="protein sequence ID" value="MFC4634076.1"/>
    <property type="molecule type" value="Genomic_DNA"/>
</dbReference>
<dbReference type="SUPFAM" id="SSF50494">
    <property type="entry name" value="Trypsin-like serine proteases"/>
    <property type="match status" value="1"/>
</dbReference>
<reference evidence="3" key="1">
    <citation type="journal article" date="2019" name="Int. J. Syst. Evol. Microbiol.">
        <title>The Global Catalogue of Microorganisms (GCM) 10K type strain sequencing project: providing services to taxonomists for standard genome sequencing and annotation.</title>
        <authorList>
            <consortium name="The Broad Institute Genomics Platform"/>
            <consortium name="The Broad Institute Genome Sequencing Center for Infectious Disease"/>
            <person name="Wu L."/>
            <person name="Ma J."/>
        </authorList>
    </citation>
    <scope>NUCLEOTIDE SEQUENCE [LARGE SCALE GENOMIC DNA]</scope>
    <source>
        <strain evidence="3">YJ-61-S</strain>
    </source>
</reference>
<evidence type="ECO:0000313" key="3">
    <source>
        <dbReference type="Proteomes" id="UP001596043"/>
    </source>
</evidence>
<feature type="domain" description="ABC-three component systems C-terminal" evidence="1">
    <location>
        <begin position="208"/>
        <end position="421"/>
    </location>
</feature>
<evidence type="ECO:0000313" key="2">
    <source>
        <dbReference type="EMBL" id="MFC4634076.1"/>
    </source>
</evidence>
<dbReference type="InterPro" id="IPR046916">
    <property type="entry name" value="ABC-3C_CTD4"/>
</dbReference>
<sequence>MDSETMKSYNVIVEDGSGCLFQSMISKEYTYILTAKHLFEGNRINQNGRPGSYSKNEGDKINISQIIFNGNNWTKKPIDFIFQRNINYFPHNEADIAILKIGYIEGFDAIFSDYEIDGKIDYELCGFPNIRRGNNQSVIDEYTSHAIERFIAPSDYSHIAQVFQGFNKNNIEGMSGGPFLKISGSRISILGIQSRMISTQLPAGQIGFVPMKYFDEIVNYEDNKNELTPFLPYYMQSFDFLRKEILKLEEALSQNFKSKINNVITEQVKLIGVCPNELYTSKIRKSLLANSENESILLTKEIWISWFEYLIVLCVLLEKKIDLQEVEHFFNKKRLIHSGTDGSWIEILPEILRSDLKHLEKNGTVVVSTKKPPSGRKRIQKGYIEDIANPMINELTIDKVSELNKIEEIIHIKAFEIDCIIQNEKTLDGFSNFQIKEMIEELKKKIYEFF</sequence>
<dbReference type="InterPro" id="IPR009003">
    <property type="entry name" value="Peptidase_S1_PA"/>
</dbReference>
<protein>
    <submittedName>
        <fullName evidence="2">ABC-three component system protein</fullName>
    </submittedName>
</protein>
<organism evidence="2 3">
    <name type="scientific">Dokdonia ponticola</name>
    <dbReference type="NCBI Taxonomy" id="2041041"/>
    <lineage>
        <taxon>Bacteria</taxon>
        <taxon>Pseudomonadati</taxon>
        <taxon>Bacteroidota</taxon>
        <taxon>Flavobacteriia</taxon>
        <taxon>Flavobacteriales</taxon>
        <taxon>Flavobacteriaceae</taxon>
        <taxon>Dokdonia</taxon>
    </lineage>
</organism>
<keyword evidence="3" id="KW-1185">Reference proteome</keyword>
<dbReference type="Pfam" id="PF20280">
    <property type="entry name" value="CTD4"/>
    <property type="match status" value="1"/>
</dbReference>